<sequence length="76" mass="8621">MAILLAVFFSLVIDMCLFLFRKFLVLLLSRILVPYALRNPGLAGAKELSRDSSGCWMEDYSRNSACKLGNCYQYFG</sequence>
<feature type="transmembrane region" description="Helical" evidence="1">
    <location>
        <begin position="6"/>
        <end position="28"/>
    </location>
</feature>
<keyword evidence="1" id="KW-1133">Transmembrane helix</keyword>
<evidence type="ECO:0000313" key="3">
    <source>
        <dbReference type="Proteomes" id="UP000295252"/>
    </source>
</evidence>
<keyword evidence="1" id="KW-0472">Membrane</keyword>
<evidence type="ECO:0000256" key="1">
    <source>
        <dbReference type="SAM" id="Phobius"/>
    </source>
</evidence>
<evidence type="ECO:0000313" key="2">
    <source>
        <dbReference type="EMBL" id="CDP19611.1"/>
    </source>
</evidence>
<accession>A0A068VFW5</accession>
<organism evidence="2 3">
    <name type="scientific">Coffea canephora</name>
    <name type="common">Robusta coffee</name>
    <dbReference type="NCBI Taxonomy" id="49390"/>
    <lineage>
        <taxon>Eukaryota</taxon>
        <taxon>Viridiplantae</taxon>
        <taxon>Streptophyta</taxon>
        <taxon>Embryophyta</taxon>
        <taxon>Tracheophyta</taxon>
        <taxon>Spermatophyta</taxon>
        <taxon>Magnoliopsida</taxon>
        <taxon>eudicotyledons</taxon>
        <taxon>Gunneridae</taxon>
        <taxon>Pentapetalae</taxon>
        <taxon>asterids</taxon>
        <taxon>lamiids</taxon>
        <taxon>Gentianales</taxon>
        <taxon>Rubiaceae</taxon>
        <taxon>Ixoroideae</taxon>
        <taxon>Gardenieae complex</taxon>
        <taxon>Bertiereae - Coffeeae clade</taxon>
        <taxon>Coffeeae</taxon>
        <taxon>Coffea</taxon>
    </lineage>
</organism>
<proteinExistence type="predicted"/>
<name>A0A068VFW5_COFCA</name>
<dbReference type="Gramene" id="CDP19611">
    <property type="protein sequence ID" value="CDP19611"/>
    <property type="gene ID" value="GSCOC_T00009123001"/>
</dbReference>
<dbReference type="AlphaFoldDB" id="A0A068VFW5"/>
<dbReference type="InParanoid" id="A0A068VFW5"/>
<keyword evidence="3" id="KW-1185">Reference proteome</keyword>
<dbReference type="EMBL" id="HG739651">
    <property type="protein sequence ID" value="CDP19611.1"/>
    <property type="molecule type" value="Genomic_DNA"/>
</dbReference>
<keyword evidence="1" id="KW-0812">Transmembrane</keyword>
<protein>
    <submittedName>
        <fullName evidence="2">DH200=94 genomic scaffold, scaffold_567</fullName>
    </submittedName>
</protein>
<reference evidence="3" key="1">
    <citation type="journal article" date="2014" name="Science">
        <title>The coffee genome provides insight into the convergent evolution of caffeine biosynthesis.</title>
        <authorList>
            <person name="Denoeud F."/>
            <person name="Carretero-Paulet L."/>
            <person name="Dereeper A."/>
            <person name="Droc G."/>
            <person name="Guyot R."/>
            <person name="Pietrella M."/>
            <person name="Zheng C."/>
            <person name="Alberti A."/>
            <person name="Anthony F."/>
            <person name="Aprea G."/>
            <person name="Aury J.M."/>
            <person name="Bento P."/>
            <person name="Bernard M."/>
            <person name="Bocs S."/>
            <person name="Campa C."/>
            <person name="Cenci A."/>
            <person name="Combes M.C."/>
            <person name="Crouzillat D."/>
            <person name="Da Silva C."/>
            <person name="Daddiego L."/>
            <person name="De Bellis F."/>
            <person name="Dussert S."/>
            <person name="Garsmeur O."/>
            <person name="Gayraud T."/>
            <person name="Guignon V."/>
            <person name="Jahn K."/>
            <person name="Jamilloux V."/>
            <person name="Joet T."/>
            <person name="Labadie K."/>
            <person name="Lan T."/>
            <person name="Leclercq J."/>
            <person name="Lepelley M."/>
            <person name="Leroy T."/>
            <person name="Li L.T."/>
            <person name="Librado P."/>
            <person name="Lopez L."/>
            <person name="Munoz A."/>
            <person name="Noel B."/>
            <person name="Pallavicini A."/>
            <person name="Perrotta G."/>
            <person name="Poncet V."/>
            <person name="Pot D."/>
            <person name="Priyono X."/>
            <person name="Rigoreau M."/>
            <person name="Rouard M."/>
            <person name="Rozas J."/>
            <person name="Tranchant-Dubreuil C."/>
            <person name="VanBuren R."/>
            <person name="Zhang Q."/>
            <person name="Andrade A.C."/>
            <person name="Argout X."/>
            <person name="Bertrand B."/>
            <person name="de Kochko A."/>
            <person name="Graziosi G."/>
            <person name="Henry R.J."/>
            <person name="Jayarama X."/>
            <person name="Ming R."/>
            <person name="Nagai C."/>
            <person name="Rounsley S."/>
            <person name="Sankoff D."/>
            <person name="Giuliano G."/>
            <person name="Albert V.A."/>
            <person name="Wincker P."/>
            <person name="Lashermes P."/>
        </authorList>
    </citation>
    <scope>NUCLEOTIDE SEQUENCE [LARGE SCALE GENOMIC DNA]</scope>
    <source>
        <strain evidence="3">cv. DH200-94</strain>
    </source>
</reference>
<dbReference type="Proteomes" id="UP000295252">
    <property type="component" value="Unassembled WGS sequence"/>
</dbReference>
<gene>
    <name evidence="2" type="ORF">GSCOC_T00009123001</name>
</gene>